<reference evidence="1 2" key="2">
    <citation type="journal article" date="2022" name="Mol. Ecol. Resour.">
        <title>The genomes of chicory, endive, great burdock and yacon provide insights into Asteraceae paleo-polyploidization history and plant inulin production.</title>
        <authorList>
            <person name="Fan W."/>
            <person name="Wang S."/>
            <person name="Wang H."/>
            <person name="Wang A."/>
            <person name="Jiang F."/>
            <person name="Liu H."/>
            <person name="Zhao H."/>
            <person name="Xu D."/>
            <person name="Zhang Y."/>
        </authorList>
    </citation>
    <scope>NUCLEOTIDE SEQUENCE [LARGE SCALE GENOMIC DNA]</scope>
    <source>
        <strain evidence="2">cv. Punajuju</strain>
        <tissue evidence="1">Leaves</tissue>
    </source>
</reference>
<evidence type="ECO:0000313" key="2">
    <source>
        <dbReference type="Proteomes" id="UP001055811"/>
    </source>
</evidence>
<name>A0ACB9GZF6_CICIN</name>
<comment type="caution">
    <text evidence="1">The sequence shown here is derived from an EMBL/GenBank/DDBJ whole genome shotgun (WGS) entry which is preliminary data.</text>
</comment>
<dbReference type="Proteomes" id="UP001055811">
    <property type="component" value="Linkage Group LG01"/>
</dbReference>
<gene>
    <name evidence="1" type="ORF">L2E82_01644</name>
</gene>
<accession>A0ACB9GZF6</accession>
<sequence length="183" mass="21030">MRLKKIACHSWNRCKYTSRRGSYILFLAMYLLDMSQVLMFESFNSSYPPLLGHAFIGENKKEENIEVRVARVGSIEFTCCNKQCLNSDFRFSTKQCLPFINRFDCFNSTGADELSRVSNYQGVYNLSKAFQSIRTTLLIGSLGAGQTFVLSRILITTPTLNFILTTAIPRACEIHWERFQMDD</sequence>
<organism evidence="1 2">
    <name type="scientific">Cichorium intybus</name>
    <name type="common">Chicory</name>
    <dbReference type="NCBI Taxonomy" id="13427"/>
    <lineage>
        <taxon>Eukaryota</taxon>
        <taxon>Viridiplantae</taxon>
        <taxon>Streptophyta</taxon>
        <taxon>Embryophyta</taxon>
        <taxon>Tracheophyta</taxon>
        <taxon>Spermatophyta</taxon>
        <taxon>Magnoliopsida</taxon>
        <taxon>eudicotyledons</taxon>
        <taxon>Gunneridae</taxon>
        <taxon>Pentapetalae</taxon>
        <taxon>asterids</taxon>
        <taxon>campanulids</taxon>
        <taxon>Asterales</taxon>
        <taxon>Asteraceae</taxon>
        <taxon>Cichorioideae</taxon>
        <taxon>Cichorieae</taxon>
        <taxon>Cichoriinae</taxon>
        <taxon>Cichorium</taxon>
    </lineage>
</organism>
<evidence type="ECO:0000313" key="1">
    <source>
        <dbReference type="EMBL" id="KAI3788864.1"/>
    </source>
</evidence>
<dbReference type="EMBL" id="CM042009">
    <property type="protein sequence ID" value="KAI3788864.1"/>
    <property type="molecule type" value="Genomic_DNA"/>
</dbReference>
<protein>
    <submittedName>
        <fullName evidence="1">Uncharacterized protein</fullName>
    </submittedName>
</protein>
<keyword evidence="2" id="KW-1185">Reference proteome</keyword>
<proteinExistence type="predicted"/>
<reference evidence="2" key="1">
    <citation type="journal article" date="2022" name="Mol. Ecol. Resour.">
        <title>The genomes of chicory, endive, great burdock and yacon provide insights into Asteraceae palaeo-polyploidization history and plant inulin production.</title>
        <authorList>
            <person name="Fan W."/>
            <person name="Wang S."/>
            <person name="Wang H."/>
            <person name="Wang A."/>
            <person name="Jiang F."/>
            <person name="Liu H."/>
            <person name="Zhao H."/>
            <person name="Xu D."/>
            <person name="Zhang Y."/>
        </authorList>
    </citation>
    <scope>NUCLEOTIDE SEQUENCE [LARGE SCALE GENOMIC DNA]</scope>
    <source>
        <strain evidence="2">cv. Punajuju</strain>
    </source>
</reference>